<protein>
    <submittedName>
        <fullName evidence="1">Uncharacterized protein</fullName>
    </submittedName>
</protein>
<gene>
    <name evidence="1" type="ORF">SRB5_24510</name>
</gene>
<dbReference type="AlphaFoldDB" id="A0A7K0CFT3"/>
<evidence type="ECO:0000313" key="2">
    <source>
        <dbReference type="Proteomes" id="UP000466345"/>
    </source>
</evidence>
<dbReference type="EMBL" id="WEGJ01000006">
    <property type="protein sequence ID" value="MQY12318.1"/>
    <property type="molecule type" value="Genomic_DNA"/>
</dbReference>
<organism evidence="1 2">
    <name type="scientific">Streptomyces smaragdinus</name>
    <dbReference type="NCBI Taxonomy" id="2585196"/>
    <lineage>
        <taxon>Bacteria</taxon>
        <taxon>Bacillati</taxon>
        <taxon>Actinomycetota</taxon>
        <taxon>Actinomycetes</taxon>
        <taxon>Kitasatosporales</taxon>
        <taxon>Streptomycetaceae</taxon>
        <taxon>Streptomyces</taxon>
    </lineage>
</organism>
<name>A0A7K0CFT3_9ACTN</name>
<dbReference type="Proteomes" id="UP000466345">
    <property type="component" value="Unassembled WGS sequence"/>
</dbReference>
<comment type="caution">
    <text evidence="1">The sequence shown here is derived from an EMBL/GenBank/DDBJ whole genome shotgun (WGS) entry which is preliminary data.</text>
</comment>
<keyword evidence="2" id="KW-1185">Reference proteome</keyword>
<accession>A0A7K0CFT3</accession>
<reference evidence="1 2" key="1">
    <citation type="submission" date="2019-10" db="EMBL/GenBank/DDBJ databases">
        <title>Streptomyces smaragdinus sp. nov. and Streptomyces fabii sp. nov., isolated from the gut of fungus growing-termite Macrotermes natalensis.</title>
        <authorList>
            <person name="Schwitalla J."/>
            <person name="Benndorf R."/>
            <person name="Martin K."/>
            <person name="De Beer W."/>
            <person name="Kaster A.-K."/>
            <person name="Vollmers J."/>
            <person name="Poulsen M."/>
            <person name="Beemelmanns C."/>
        </authorList>
    </citation>
    <scope>NUCLEOTIDE SEQUENCE [LARGE SCALE GENOMIC DNA]</scope>
    <source>
        <strain evidence="1 2">RB5</strain>
    </source>
</reference>
<sequence>MNGRVLAIVGAVAVIGGLVWNGFAENWTDRGCSRGQAFALVMRHGKPDDFQGCVETSDGPEYTEDYYGG</sequence>
<evidence type="ECO:0000313" key="1">
    <source>
        <dbReference type="EMBL" id="MQY12318.1"/>
    </source>
</evidence>
<proteinExistence type="predicted"/>